<dbReference type="InterPro" id="IPR002477">
    <property type="entry name" value="Peptidoglycan-bd-like"/>
</dbReference>
<dbReference type="InterPro" id="IPR036365">
    <property type="entry name" value="PGBD-like_sf"/>
</dbReference>
<name>A0ABT8YCQ5_9SPHN</name>
<dbReference type="Pfam" id="PF05257">
    <property type="entry name" value="CHAP"/>
    <property type="match status" value="1"/>
</dbReference>
<gene>
    <name evidence="3" type="ORF">Q4F19_17250</name>
</gene>
<reference evidence="3" key="1">
    <citation type="submission" date="2023-07" db="EMBL/GenBank/DDBJ databases">
        <authorList>
            <person name="Kim M."/>
        </authorList>
    </citation>
    <scope>NUCLEOTIDE SEQUENCE</scope>
    <source>
        <strain evidence="3">BIUV-7</strain>
    </source>
</reference>
<evidence type="ECO:0000313" key="3">
    <source>
        <dbReference type="EMBL" id="MDO6416136.1"/>
    </source>
</evidence>
<accession>A0ABT8YCQ5</accession>
<evidence type="ECO:0000313" key="4">
    <source>
        <dbReference type="Proteomes" id="UP001169764"/>
    </source>
</evidence>
<dbReference type="EMBL" id="JAUOTP010000009">
    <property type="protein sequence ID" value="MDO6416136.1"/>
    <property type="molecule type" value="Genomic_DNA"/>
</dbReference>
<sequence length="233" mass="24640">MSSKIKAIQQALKDKGFDPGDVDGDWGRKTIAALRAFQKANGLEVDGVFGPKSSAALLGGGGSLDGAAPLLVWFEEARRQFGTKETPGSFSNPEILEWAEDLDVAYGNDAIPWCGLFVAHCIGSTLTSEPLPNNPLGARNWAKFGSSTQPRLGAVMVFWRGSKDGFQGHVAFYAGEDGKAYHVLGGNQSDSVSIARIAKDRLLAARWPSSAATLDSVPIELTAGQSALSDNEA</sequence>
<dbReference type="SUPFAM" id="SSF47090">
    <property type="entry name" value="PGBD-like"/>
    <property type="match status" value="1"/>
</dbReference>
<dbReference type="InterPro" id="IPR007921">
    <property type="entry name" value="CHAP_dom"/>
</dbReference>
<feature type="domain" description="Peptidase C51" evidence="2">
    <location>
        <begin position="109"/>
        <end position="187"/>
    </location>
</feature>
<feature type="domain" description="Peptidoglycan binding-like" evidence="1">
    <location>
        <begin position="3"/>
        <end position="57"/>
    </location>
</feature>
<dbReference type="InterPro" id="IPR036366">
    <property type="entry name" value="PGBDSf"/>
</dbReference>
<organism evidence="3 4">
    <name type="scientific">Sphingomonas natans</name>
    <dbReference type="NCBI Taxonomy" id="3063330"/>
    <lineage>
        <taxon>Bacteria</taxon>
        <taxon>Pseudomonadati</taxon>
        <taxon>Pseudomonadota</taxon>
        <taxon>Alphaproteobacteria</taxon>
        <taxon>Sphingomonadales</taxon>
        <taxon>Sphingomonadaceae</taxon>
        <taxon>Sphingomonas</taxon>
    </lineage>
</organism>
<dbReference type="Pfam" id="PF01471">
    <property type="entry name" value="PG_binding_1"/>
    <property type="match status" value="1"/>
</dbReference>
<dbReference type="InterPro" id="IPR013423">
    <property type="entry name" value="CHP02594"/>
</dbReference>
<proteinExistence type="predicted"/>
<dbReference type="RefSeq" id="WP_303545197.1">
    <property type="nucleotide sequence ID" value="NZ_JAUOTP010000009.1"/>
</dbReference>
<keyword evidence="4" id="KW-1185">Reference proteome</keyword>
<evidence type="ECO:0000259" key="1">
    <source>
        <dbReference type="Pfam" id="PF01471"/>
    </source>
</evidence>
<dbReference type="Proteomes" id="UP001169764">
    <property type="component" value="Unassembled WGS sequence"/>
</dbReference>
<dbReference type="NCBIfam" id="TIGR02594">
    <property type="entry name" value="TIGR02594 family protein"/>
    <property type="match status" value="1"/>
</dbReference>
<evidence type="ECO:0000259" key="2">
    <source>
        <dbReference type="Pfam" id="PF05257"/>
    </source>
</evidence>
<protein>
    <submittedName>
        <fullName evidence="3">TIGR02594 family protein</fullName>
    </submittedName>
</protein>
<dbReference type="Gene3D" id="1.10.101.10">
    <property type="entry name" value="PGBD-like superfamily/PGBD"/>
    <property type="match status" value="1"/>
</dbReference>
<comment type="caution">
    <text evidence="3">The sequence shown here is derived from an EMBL/GenBank/DDBJ whole genome shotgun (WGS) entry which is preliminary data.</text>
</comment>